<dbReference type="Pfam" id="PF03087">
    <property type="entry name" value="BPS1"/>
    <property type="match status" value="1"/>
</dbReference>
<dbReference type="PANTHER" id="PTHR33070:SF120">
    <property type="entry name" value="EXPRESSED PROTEIN"/>
    <property type="match status" value="1"/>
</dbReference>
<reference evidence="2" key="2">
    <citation type="submission" date="2025-08" db="UniProtKB">
        <authorList>
            <consortium name="RefSeq"/>
        </authorList>
    </citation>
    <scope>IDENTIFICATION</scope>
    <source>
        <tissue evidence="2">Leaves</tissue>
    </source>
</reference>
<dbReference type="AlphaFoldDB" id="A0A6P6SCT1"/>
<keyword evidence="1" id="KW-1185">Reference proteome</keyword>
<dbReference type="GO" id="GO:0048367">
    <property type="term" value="P:shoot system development"/>
    <property type="evidence" value="ECO:0007669"/>
    <property type="project" value="InterPro"/>
</dbReference>
<proteinExistence type="predicted"/>
<protein>
    <submittedName>
        <fullName evidence="2">Uncharacterized protein</fullName>
    </submittedName>
</protein>
<dbReference type="PANTHER" id="PTHR33070">
    <property type="entry name" value="OS06G0725500 PROTEIN"/>
    <property type="match status" value="1"/>
</dbReference>
<dbReference type="InterPro" id="IPR004320">
    <property type="entry name" value="BPS1_pln"/>
</dbReference>
<evidence type="ECO:0000313" key="1">
    <source>
        <dbReference type="Proteomes" id="UP001652660"/>
    </source>
</evidence>
<dbReference type="GO" id="GO:0048364">
    <property type="term" value="P:root development"/>
    <property type="evidence" value="ECO:0007669"/>
    <property type="project" value="InterPro"/>
</dbReference>
<accession>A0A6P6SCT1</accession>
<reference evidence="1" key="1">
    <citation type="journal article" date="2025" name="Foods">
        <title>Unveiling the Microbial Signatures of Arabica Coffee Cherries: Insights into Ripeness Specific Diversity, Functional Traits, and Implications for Quality and Safety.</title>
        <authorList>
            <consortium name="RefSeq"/>
            <person name="Tenea G.N."/>
            <person name="Cifuentes V."/>
            <person name="Reyes P."/>
            <person name="Cevallos-Vallejos M."/>
        </authorList>
    </citation>
    <scope>NUCLEOTIDE SEQUENCE [LARGE SCALE GENOMIC DNA]</scope>
</reference>
<gene>
    <name evidence="2" type="primary">LOC113690305</name>
</gene>
<dbReference type="Proteomes" id="UP001652660">
    <property type="component" value="Chromosome 1e"/>
</dbReference>
<dbReference type="OrthoDB" id="1701699at2759"/>
<name>A0A6P6SCT1_COFAR</name>
<dbReference type="RefSeq" id="XP_027063945.1">
    <property type="nucleotide sequence ID" value="XM_027208144.1"/>
</dbReference>
<sequence>MKEMVQELESSLRWKRCGNLTNDVSSYIISKKHLNKMTSNCYKELKNADKKSNLVVLNRDSEDVPLVILIKEVQLVSLPVMESILSFLSGSKAGSKPRAWSLVSKLLQHRRAPCREDTDISVMEQIEIQLDLLNNKKSNKEVIRKVEEVHSSIEELTEVLEIVFRLLLKSRVSLLNIVNH</sequence>
<organism evidence="1 2">
    <name type="scientific">Coffea arabica</name>
    <name type="common">Arabian coffee</name>
    <dbReference type="NCBI Taxonomy" id="13443"/>
    <lineage>
        <taxon>Eukaryota</taxon>
        <taxon>Viridiplantae</taxon>
        <taxon>Streptophyta</taxon>
        <taxon>Embryophyta</taxon>
        <taxon>Tracheophyta</taxon>
        <taxon>Spermatophyta</taxon>
        <taxon>Magnoliopsida</taxon>
        <taxon>eudicotyledons</taxon>
        <taxon>Gunneridae</taxon>
        <taxon>Pentapetalae</taxon>
        <taxon>asterids</taxon>
        <taxon>lamiids</taxon>
        <taxon>Gentianales</taxon>
        <taxon>Rubiaceae</taxon>
        <taxon>Ixoroideae</taxon>
        <taxon>Gardenieae complex</taxon>
        <taxon>Bertiereae - Coffeeae clade</taxon>
        <taxon>Coffeeae</taxon>
        <taxon>Coffea</taxon>
    </lineage>
</organism>
<dbReference type="GeneID" id="113690305"/>
<evidence type="ECO:0000313" key="2">
    <source>
        <dbReference type="RefSeq" id="XP_027063945.1"/>
    </source>
</evidence>